<keyword evidence="5" id="KW-1185">Reference proteome</keyword>
<sequence length="120" mass="12930">MKDIDAAHLSIVLADHRVLSEGAGIGKKLGAMDAYAEVATIVRKYGSMYLRLGDLQMAVEYYAQAAAAVGGGQLSWTGRGNVDQQRQRNLRLKHLLTELLLRDGGIYLLLGAKGAGEEES</sequence>
<comment type="similarity">
    <text evidence="2">Belongs to the nucleoporin interacting component (NIC) family.</text>
</comment>
<evidence type="ECO:0000256" key="2">
    <source>
        <dbReference type="ARBA" id="ARBA00010186"/>
    </source>
</evidence>
<reference evidence="4 5" key="1">
    <citation type="submission" date="2023-01" db="EMBL/GenBank/DDBJ databases">
        <authorList>
            <person name="Kreplak J."/>
        </authorList>
    </citation>
    <scope>NUCLEOTIDE SEQUENCE [LARGE SCALE GENOMIC DNA]</scope>
</reference>
<comment type="subcellular location">
    <subcellularLocation>
        <location evidence="1">Nucleus envelope</location>
    </subcellularLocation>
</comment>
<dbReference type="InterPro" id="IPR007231">
    <property type="entry name" value="Nucleoporin_int_Nup93/Nic96"/>
</dbReference>
<dbReference type="GO" id="GO:0005643">
    <property type="term" value="C:nuclear pore"/>
    <property type="evidence" value="ECO:0007669"/>
    <property type="project" value="InterPro"/>
</dbReference>
<evidence type="ECO:0000313" key="4">
    <source>
        <dbReference type="EMBL" id="CAI8599772.1"/>
    </source>
</evidence>
<evidence type="ECO:0000313" key="5">
    <source>
        <dbReference type="Proteomes" id="UP001157006"/>
    </source>
</evidence>
<organism evidence="4 5">
    <name type="scientific">Vicia faba</name>
    <name type="common">Broad bean</name>
    <name type="synonym">Faba vulgaris</name>
    <dbReference type="NCBI Taxonomy" id="3906"/>
    <lineage>
        <taxon>Eukaryota</taxon>
        <taxon>Viridiplantae</taxon>
        <taxon>Streptophyta</taxon>
        <taxon>Embryophyta</taxon>
        <taxon>Tracheophyta</taxon>
        <taxon>Spermatophyta</taxon>
        <taxon>Magnoliopsida</taxon>
        <taxon>eudicotyledons</taxon>
        <taxon>Gunneridae</taxon>
        <taxon>Pentapetalae</taxon>
        <taxon>rosids</taxon>
        <taxon>fabids</taxon>
        <taxon>Fabales</taxon>
        <taxon>Fabaceae</taxon>
        <taxon>Papilionoideae</taxon>
        <taxon>50 kb inversion clade</taxon>
        <taxon>NPAAA clade</taxon>
        <taxon>Hologalegina</taxon>
        <taxon>IRL clade</taxon>
        <taxon>Fabeae</taxon>
        <taxon>Vicia</taxon>
    </lineage>
</organism>
<dbReference type="EMBL" id="OX451737">
    <property type="protein sequence ID" value="CAI8599772.1"/>
    <property type="molecule type" value="Genomic_DNA"/>
</dbReference>
<keyword evidence="3" id="KW-0539">Nucleus</keyword>
<protein>
    <submittedName>
        <fullName evidence="4">Uncharacterized protein</fullName>
    </submittedName>
</protein>
<dbReference type="PANTHER" id="PTHR11225">
    <property type="entry name" value="NUCLEAR PORE COMPLEX PROTEIN NUP93 NUCLEOPORIN NUP93 DEAD EYE PROTEIN"/>
    <property type="match status" value="1"/>
</dbReference>
<dbReference type="GO" id="GO:0006606">
    <property type="term" value="P:protein import into nucleus"/>
    <property type="evidence" value="ECO:0007669"/>
    <property type="project" value="TreeGrafter"/>
</dbReference>
<accession>A0AAV0ZSD3</accession>
<proteinExistence type="inferred from homology"/>
<dbReference type="GO" id="GO:0017056">
    <property type="term" value="F:structural constituent of nuclear pore"/>
    <property type="evidence" value="ECO:0007669"/>
    <property type="project" value="InterPro"/>
</dbReference>
<name>A0AAV0ZSD3_VICFA</name>
<dbReference type="PANTHER" id="PTHR11225:SF4">
    <property type="entry name" value="NUCLEAR PORE COMPLEX PROTEIN NUP93"/>
    <property type="match status" value="1"/>
</dbReference>
<gene>
    <name evidence="4" type="ORF">VFH_II190640</name>
</gene>
<dbReference type="GO" id="GO:0016973">
    <property type="term" value="P:poly(A)+ mRNA export from nucleus"/>
    <property type="evidence" value="ECO:0007669"/>
    <property type="project" value="TreeGrafter"/>
</dbReference>
<evidence type="ECO:0000256" key="1">
    <source>
        <dbReference type="ARBA" id="ARBA00004259"/>
    </source>
</evidence>
<evidence type="ECO:0000256" key="3">
    <source>
        <dbReference type="ARBA" id="ARBA00023242"/>
    </source>
</evidence>
<dbReference type="AlphaFoldDB" id="A0AAV0ZSD3"/>
<dbReference type="Proteomes" id="UP001157006">
    <property type="component" value="Chromosome 2"/>
</dbReference>